<feature type="transmembrane region" description="Helical" evidence="1">
    <location>
        <begin position="37"/>
        <end position="54"/>
    </location>
</feature>
<protein>
    <recommendedName>
        <fullName evidence="2">Sensor histidine kinase NatK-like C-terminal domain-containing protein</fullName>
    </recommendedName>
</protein>
<feature type="transmembrane region" description="Helical" evidence="1">
    <location>
        <begin position="197"/>
        <end position="215"/>
    </location>
</feature>
<sequence length="442" mass="50715">MTNLIIYVTPTVIEVTILYVLLILFLNTRFIQRSRAIAALITLIAIDSYLTIFISESIPYIRALLIPIAVSLSSILLFKDKIIKIFYFVALGYYFVYFSDIFSGLILSNLLNKNILQVIDVTDFYGILFYILTKSIMLLLIYGYYHFFNKLNLNISYHYLMIMNCILTIGAILIENFMSIISGNLPLNNTGPLSHKILIMVILLNITICLTIYLFSQLSLYYQNREFELNLQATSTVLKNEIKIQNKKELELSHMRHDFKENIISIKYMIENELDTEAINYVNQITGQLEKVKAQVLTGNVYIDAVLNNNIQLCASKDIELSLKVDQVQTESLEPVSLSDILINLLKNAVAATEKLPPEKRKISVKIFEYKHKLVLIVNNSHAETHLGSKVNLSNKSWFKHEHHGLGIGIIKKSIDRLDGDYKIAYDETHFDMLVLLPIDQK</sequence>
<dbReference type="Pfam" id="PF14501">
    <property type="entry name" value="HATPase_c_5"/>
    <property type="match status" value="1"/>
</dbReference>
<organism evidence="3 4">
    <name type="scientific">Latilactobacillus sakei</name>
    <name type="common">Lactobacillus sakei</name>
    <dbReference type="NCBI Taxonomy" id="1599"/>
    <lineage>
        <taxon>Bacteria</taxon>
        <taxon>Bacillati</taxon>
        <taxon>Bacillota</taxon>
        <taxon>Bacilli</taxon>
        <taxon>Lactobacillales</taxon>
        <taxon>Lactobacillaceae</taxon>
        <taxon>Latilactobacillus</taxon>
    </lineage>
</organism>
<dbReference type="Gene3D" id="3.30.565.10">
    <property type="entry name" value="Histidine kinase-like ATPase, C-terminal domain"/>
    <property type="match status" value="1"/>
</dbReference>
<dbReference type="EMBL" id="OKRC01000003">
    <property type="protein sequence ID" value="SPE20451.1"/>
    <property type="molecule type" value="Genomic_DNA"/>
</dbReference>
<evidence type="ECO:0000313" key="3">
    <source>
        <dbReference type="EMBL" id="SPE20451.1"/>
    </source>
</evidence>
<keyword evidence="1" id="KW-1133">Transmembrane helix</keyword>
<dbReference type="GO" id="GO:0042802">
    <property type="term" value="F:identical protein binding"/>
    <property type="evidence" value="ECO:0007669"/>
    <property type="project" value="TreeGrafter"/>
</dbReference>
<name>A0AAE8J535_LATSK</name>
<feature type="domain" description="Sensor histidine kinase NatK-like C-terminal" evidence="2">
    <location>
        <begin position="333"/>
        <end position="438"/>
    </location>
</feature>
<comment type="caution">
    <text evidence="3">The sequence shown here is derived from an EMBL/GenBank/DDBJ whole genome shotgun (WGS) entry which is preliminary data.</text>
</comment>
<dbReference type="PANTHER" id="PTHR40448">
    <property type="entry name" value="TWO-COMPONENT SENSOR HISTIDINE KINASE"/>
    <property type="match status" value="1"/>
</dbReference>
<feature type="transmembrane region" description="Helical" evidence="1">
    <location>
        <begin position="6"/>
        <end position="25"/>
    </location>
</feature>
<evidence type="ECO:0000313" key="4">
    <source>
        <dbReference type="Proteomes" id="UP000239650"/>
    </source>
</evidence>
<evidence type="ECO:0000256" key="1">
    <source>
        <dbReference type="SAM" id="Phobius"/>
    </source>
</evidence>
<dbReference type="AlphaFoldDB" id="A0AAE8J535"/>
<dbReference type="PANTHER" id="PTHR40448:SF1">
    <property type="entry name" value="TWO-COMPONENT SENSOR HISTIDINE KINASE"/>
    <property type="match status" value="1"/>
</dbReference>
<gene>
    <name evidence="3" type="ORF">LAS9267_00837</name>
</gene>
<dbReference type="RefSeq" id="WP_099960351.1">
    <property type="nucleotide sequence ID" value="NZ_CBCRUE010000002.1"/>
</dbReference>
<dbReference type="Proteomes" id="UP000239650">
    <property type="component" value="Unassembled WGS sequence"/>
</dbReference>
<dbReference type="SUPFAM" id="SSF55874">
    <property type="entry name" value="ATPase domain of HSP90 chaperone/DNA topoisomerase II/histidine kinase"/>
    <property type="match status" value="1"/>
</dbReference>
<keyword evidence="1" id="KW-0812">Transmembrane</keyword>
<feature type="transmembrane region" description="Helical" evidence="1">
    <location>
        <begin position="157"/>
        <end position="177"/>
    </location>
</feature>
<dbReference type="InterPro" id="IPR032834">
    <property type="entry name" value="NatK-like_C"/>
</dbReference>
<reference evidence="3 4" key="1">
    <citation type="submission" date="2018-02" db="EMBL/GenBank/DDBJ databases">
        <authorList>
            <person name="Rodrigo-Torres L."/>
            <person name="Arahal R. D."/>
            <person name="Lucena T."/>
        </authorList>
    </citation>
    <scope>NUCLEOTIDE SEQUENCE [LARGE SCALE GENOMIC DNA]</scope>
    <source>
        <strain evidence="3 4">CECT 9267</strain>
    </source>
</reference>
<keyword evidence="1" id="KW-0472">Membrane</keyword>
<proteinExistence type="predicted"/>
<feature type="transmembrane region" description="Helical" evidence="1">
    <location>
        <begin position="85"/>
        <end position="107"/>
    </location>
</feature>
<evidence type="ECO:0000259" key="2">
    <source>
        <dbReference type="Pfam" id="PF14501"/>
    </source>
</evidence>
<feature type="transmembrane region" description="Helical" evidence="1">
    <location>
        <begin position="127"/>
        <end position="145"/>
    </location>
</feature>
<accession>A0AAE8J535</accession>
<feature type="transmembrane region" description="Helical" evidence="1">
    <location>
        <begin position="60"/>
        <end position="78"/>
    </location>
</feature>
<dbReference type="InterPro" id="IPR036890">
    <property type="entry name" value="HATPase_C_sf"/>
</dbReference>